<feature type="transmembrane region" description="Helical" evidence="8">
    <location>
        <begin position="165"/>
        <end position="184"/>
    </location>
</feature>
<dbReference type="Pfam" id="PF00939">
    <property type="entry name" value="Na_sulph_symp"/>
    <property type="match status" value="1"/>
</dbReference>
<dbReference type="InterPro" id="IPR001898">
    <property type="entry name" value="SLC13A/DASS"/>
</dbReference>
<dbReference type="InterPro" id="IPR030676">
    <property type="entry name" value="CitT-rel"/>
</dbReference>
<keyword evidence="6 8" id="KW-0472">Membrane</keyword>
<keyword evidence="4" id="KW-0934">Plastid</keyword>
<dbReference type="AlphaFoldDB" id="A0A383WC13"/>
<evidence type="ECO:0000256" key="1">
    <source>
        <dbReference type="ARBA" id="ARBA00004478"/>
    </source>
</evidence>
<evidence type="ECO:0000256" key="8">
    <source>
        <dbReference type="SAM" id="Phobius"/>
    </source>
</evidence>
<keyword evidence="4" id="KW-1001">Plastid inner membrane</keyword>
<evidence type="ECO:0000256" key="7">
    <source>
        <dbReference type="SAM" id="MobiDB-lite"/>
    </source>
</evidence>
<dbReference type="EMBL" id="FNXT01001226">
    <property type="protein sequence ID" value="SZX75158.1"/>
    <property type="molecule type" value="Genomic_DNA"/>
</dbReference>
<keyword evidence="3 8" id="KW-0812">Transmembrane</keyword>
<feature type="transmembrane region" description="Helical" evidence="8">
    <location>
        <begin position="139"/>
        <end position="159"/>
    </location>
</feature>
<evidence type="ECO:0000256" key="4">
    <source>
        <dbReference type="ARBA" id="ARBA00022780"/>
    </source>
</evidence>
<dbReference type="GO" id="GO:0015140">
    <property type="term" value="F:malate transmembrane transporter activity"/>
    <property type="evidence" value="ECO:0007669"/>
    <property type="project" value="UniProtKB-ARBA"/>
</dbReference>
<evidence type="ECO:0000313" key="10">
    <source>
        <dbReference type="Proteomes" id="UP000256970"/>
    </source>
</evidence>
<protein>
    <submittedName>
        <fullName evidence="9">Uncharacterized protein</fullName>
    </submittedName>
</protein>
<evidence type="ECO:0000313" key="9">
    <source>
        <dbReference type="EMBL" id="SZX75158.1"/>
    </source>
</evidence>
<keyword evidence="5 8" id="KW-1133">Transmembrane helix</keyword>
<accession>A0A383WC13</accession>
<dbReference type="GO" id="GO:0009706">
    <property type="term" value="C:chloroplast inner membrane"/>
    <property type="evidence" value="ECO:0007669"/>
    <property type="project" value="UniProtKB-SubCell"/>
</dbReference>
<sequence length="234" mass="25590">MSEKPESKQLTRSVPIHAGYEGELGAQQQHKTRDVEGGAQDVAAVSDMFADDSLALTHTASFSAASAHSKLWRMASVQHMAAAQLPLASEWAAGAQPLESATRRVERSFQLPNLFERQYWQNRTLKWWLLMRWCPGARLPELFCVLVALLLTFAVPRPAAIRPDGWGVLGVFVATIVGLIVRPLPMGGVCMLSSTVMMWSGLLTSEQALSAFTDKTVWLIVGALLMAQAVDKSV</sequence>
<evidence type="ECO:0000256" key="3">
    <source>
        <dbReference type="ARBA" id="ARBA00022692"/>
    </source>
</evidence>
<feature type="region of interest" description="Disordered" evidence="7">
    <location>
        <begin position="1"/>
        <end position="37"/>
    </location>
</feature>
<reference evidence="9 10" key="1">
    <citation type="submission" date="2016-10" db="EMBL/GenBank/DDBJ databases">
        <authorList>
            <person name="Cai Z."/>
        </authorList>
    </citation>
    <scope>NUCLEOTIDE SEQUENCE [LARGE SCALE GENOMIC DNA]</scope>
</reference>
<organism evidence="9 10">
    <name type="scientific">Tetradesmus obliquus</name>
    <name type="common">Green alga</name>
    <name type="synonym">Acutodesmus obliquus</name>
    <dbReference type="NCBI Taxonomy" id="3088"/>
    <lineage>
        <taxon>Eukaryota</taxon>
        <taxon>Viridiplantae</taxon>
        <taxon>Chlorophyta</taxon>
        <taxon>core chlorophytes</taxon>
        <taxon>Chlorophyceae</taxon>
        <taxon>CS clade</taxon>
        <taxon>Sphaeropleales</taxon>
        <taxon>Scenedesmaceae</taxon>
        <taxon>Tetradesmus</taxon>
    </lineage>
</organism>
<comment type="similarity">
    <text evidence="2">Belongs to the SLC13A/DASS transporter (TC 2.A.47) family. DIT1 subfamily.</text>
</comment>
<dbReference type="STRING" id="3088.A0A383WC13"/>
<dbReference type="PANTHER" id="PTHR42826">
    <property type="entry name" value="DICARBOXYLATE TRANSPORTER 2.1, CHLOROPLASTIC"/>
    <property type="match status" value="1"/>
</dbReference>
<name>A0A383WC13_TETOB</name>
<evidence type="ECO:0000256" key="5">
    <source>
        <dbReference type="ARBA" id="ARBA00022989"/>
    </source>
</evidence>
<evidence type="ECO:0000256" key="6">
    <source>
        <dbReference type="ARBA" id="ARBA00023136"/>
    </source>
</evidence>
<gene>
    <name evidence="9" type="ORF">BQ4739_LOCUS15462</name>
</gene>
<evidence type="ECO:0000256" key="2">
    <source>
        <dbReference type="ARBA" id="ARBA00007349"/>
    </source>
</evidence>
<proteinExistence type="inferred from homology"/>
<dbReference type="Proteomes" id="UP000256970">
    <property type="component" value="Unassembled WGS sequence"/>
</dbReference>
<keyword evidence="10" id="KW-1185">Reference proteome</keyword>
<comment type="subcellular location">
    <subcellularLocation>
        <location evidence="1">Plastid</location>
        <location evidence="1">Chloroplast inner membrane</location>
        <topology evidence="1">Multi-pass membrane protein</topology>
    </subcellularLocation>
</comment>